<dbReference type="GO" id="GO:0046872">
    <property type="term" value="F:metal ion binding"/>
    <property type="evidence" value="ECO:0007669"/>
    <property type="project" value="UniProtKB-KW"/>
</dbReference>
<evidence type="ECO:0000313" key="4">
    <source>
        <dbReference type="EMBL" id="PLS05314.1"/>
    </source>
</evidence>
<dbReference type="Gene3D" id="3.30.70.360">
    <property type="match status" value="1"/>
</dbReference>
<proteinExistence type="inferred from homology"/>
<dbReference type="NCBIfam" id="NF006771">
    <property type="entry name" value="PRK09290.1-5"/>
    <property type="match status" value="1"/>
</dbReference>
<evidence type="ECO:0000256" key="2">
    <source>
        <dbReference type="ARBA" id="ARBA00022801"/>
    </source>
</evidence>
<dbReference type="SUPFAM" id="SSF53187">
    <property type="entry name" value="Zn-dependent exopeptidases"/>
    <property type="match status" value="1"/>
</dbReference>
<dbReference type="PANTHER" id="PTHR32494">
    <property type="entry name" value="ALLANTOATE DEIMINASE-RELATED"/>
    <property type="match status" value="1"/>
</dbReference>
<dbReference type="SUPFAM" id="SSF55031">
    <property type="entry name" value="Bacterial exopeptidase dimerisation domain"/>
    <property type="match status" value="1"/>
</dbReference>
<reference evidence="4 5" key="1">
    <citation type="submission" date="2017-11" db="EMBL/GenBank/DDBJ databases">
        <title>Comparitive Functional Genomics of Dry Heat Resistant strains isolated from the Viking Spacecraft.</title>
        <authorList>
            <person name="Seuylemezian A."/>
            <person name="Cooper K."/>
            <person name="Vaishampayan P."/>
        </authorList>
    </citation>
    <scope>NUCLEOTIDE SEQUENCE [LARGE SCALE GENOMIC DNA]</scope>
    <source>
        <strain evidence="4 5">V32-6</strain>
    </source>
</reference>
<dbReference type="Pfam" id="PF01546">
    <property type="entry name" value="Peptidase_M20"/>
    <property type="match status" value="1"/>
</dbReference>
<dbReference type="NCBIfam" id="TIGR01879">
    <property type="entry name" value="hydantase"/>
    <property type="match status" value="1"/>
</dbReference>
<dbReference type="PANTHER" id="PTHR32494:SF5">
    <property type="entry name" value="ALLANTOATE AMIDOHYDROLASE"/>
    <property type="match status" value="1"/>
</dbReference>
<dbReference type="InterPro" id="IPR036264">
    <property type="entry name" value="Bact_exopeptidase_dim_dom"/>
</dbReference>
<dbReference type="OrthoDB" id="9808195at2"/>
<organism evidence="4 5">
    <name type="scientific">Neobacillus cucumis</name>
    <dbReference type="NCBI Taxonomy" id="1740721"/>
    <lineage>
        <taxon>Bacteria</taxon>
        <taxon>Bacillati</taxon>
        <taxon>Bacillota</taxon>
        <taxon>Bacilli</taxon>
        <taxon>Bacillales</taxon>
        <taxon>Bacillaceae</taxon>
        <taxon>Neobacillus</taxon>
    </lineage>
</organism>
<feature type="binding site" evidence="3">
    <location>
        <position position="192"/>
    </location>
    <ligand>
        <name>Zn(2+)</name>
        <dbReference type="ChEBI" id="CHEBI:29105"/>
        <label>1</label>
    </ligand>
</feature>
<dbReference type="Proteomes" id="UP000234950">
    <property type="component" value="Unassembled WGS sequence"/>
</dbReference>
<evidence type="ECO:0000313" key="5">
    <source>
        <dbReference type="Proteomes" id="UP000234950"/>
    </source>
</evidence>
<name>A0A2N5HII0_9BACI</name>
<comment type="similarity">
    <text evidence="1">Belongs to the peptidase M20 family.</text>
</comment>
<evidence type="ECO:0000256" key="1">
    <source>
        <dbReference type="ARBA" id="ARBA00006153"/>
    </source>
</evidence>
<keyword evidence="3" id="KW-0862">Zinc</keyword>
<protein>
    <submittedName>
        <fullName evidence="4">Zn-dependent hydrolase</fullName>
    </submittedName>
</protein>
<accession>A0A2N5HII0</accession>
<keyword evidence="3" id="KW-0479">Metal-binding</keyword>
<feature type="binding site" evidence="3">
    <location>
        <position position="85"/>
    </location>
    <ligand>
        <name>Zn(2+)</name>
        <dbReference type="ChEBI" id="CHEBI:29105"/>
        <label>1</label>
    </ligand>
</feature>
<dbReference type="EMBL" id="PGVE01000041">
    <property type="protein sequence ID" value="PLS05314.1"/>
    <property type="molecule type" value="Genomic_DNA"/>
</dbReference>
<feature type="binding site" evidence="3">
    <location>
        <position position="96"/>
    </location>
    <ligand>
        <name>Zn(2+)</name>
        <dbReference type="ChEBI" id="CHEBI:29105"/>
        <label>2</label>
    </ligand>
</feature>
<comment type="cofactor">
    <cofactor evidence="3">
        <name>Zn(2+)</name>
        <dbReference type="ChEBI" id="CHEBI:29105"/>
    </cofactor>
    <text evidence="3">Binds 2 Zn(2+) ions per subunit.</text>
</comment>
<dbReference type="AlphaFoldDB" id="A0A2N5HII0"/>
<comment type="caution">
    <text evidence="4">The sequence shown here is derived from an EMBL/GenBank/DDBJ whole genome shotgun (WGS) entry which is preliminary data.</text>
</comment>
<dbReference type="GO" id="GO:0016813">
    <property type="term" value="F:hydrolase activity, acting on carbon-nitrogen (but not peptide) bonds, in linear amidines"/>
    <property type="evidence" value="ECO:0007669"/>
    <property type="project" value="InterPro"/>
</dbReference>
<sequence>MKEQQKILISGERLQSTLEKFANFGRTKNNGVTRLALSEEDRLARDHFCSCCKELGMSVEIDDLGNIYSTLAGIEDKPPLVIGSHLDSVKKGGRFDGVLGVVAGLEVARSLVENNIKPRIPLIITNITNEEGARFEPSMMASGILSGKFDKPTMLKKKDANGITFGEALKSIGYVGKEESRLKEAAAFLELHIEQGPILERESLSIGVVECVLGMVCYEIEVTGESDHAGTTPMDMRKDALFAANNLISEARQKLSALNRDLVFTIGRMNVLPNIHTVIPNKVVFSLEARHKEPSVMKEVEEIILGLKQSHANEGCEIRTEKLWDRSTVLFDEQICDLLEKSTKSLNYSYKRMDSGAGHDAQFLSSYIPTAMIFVPSINGKSHCEEELTTWEDCAKGVNVLLETVLSF</sequence>
<keyword evidence="5" id="KW-1185">Reference proteome</keyword>
<feature type="binding site" evidence="3">
    <location>
        <position position="96"/>
    </location>
    <ligand>
        <name>Zn(2+)</name>
        <dbReference type="ChEBI" id="CHEBI:29105"/>
        <label>1</label>
    </ligand>
</feature>
<dbReference type="Gene3D" id="3.40.630.10">
    <property type="entry name" value="Zn peptidases"/>
    <property type="match status" value="1"/>
</dbReference>
<dbReference type="CDD" id="cd03884">
    <property type="entry name" value="M20_bAS"/>
    <property type="match status" value="1"/>
</dbReference>
<keyword evidence="2 4" id="KW-0378">Hydrolase</keyword>
<dbReference type="InterPro" id="IPR002933">
    <property type="entry name" value="Peptidase_M20"/>
</dbReference>
<dbReference type="InterPro" id="IPR010158">
    <property type="entry name" value="Amidase_Cbmase"/>
</dbReference>
<dbReference type="RefSeq" id="WP_101647754.1">
    <property type="nucleotide sequence ID" value="NZ_PGVE01000041.1"/>
</dbReference>
<dbReference type="PIRSF" id="PIRSF001235">
    <property type="entry name" value="Amidase_carbamoylase"/>
    <property type="match status" value="1"/>
</dbReference>
<gene>
    <name evidence="4" type="ORF">CVD27_09955</name>
</gene>
<feature type="binding site" evidence="3">
    <location>
        <position position="383"/>
    </location>
    <ligand>
        <name>Zn(2+)</name>
        <dbReference type="ChEBI" id="CHEBI:29105"/>
        <label>2</label>
    </ligand>
</feature>
<feature type="binding site" evidence="3">
    <location>
        <position position="131"/>
    </location>
    <ligand>
        <name>Zn(2+)</name>
        <dbReference type="ChEBI" id="CHEBI:29105"/>
        <label>2</label>
    </ligand>
</feature>
<evidence type="ECO:0000256" key="3">
    <source>
        <dbReference type="PIRSR" id="PIRSR001235-1"/>
    </source>
</evidence>